<dbReference type="PANTHER" id="PTHR39600:SF1">
    <property type="entry name" value="PEPTIDASE INHIBITOR I78 FAMILY PROTEIN"/>
    <property type="match status" value="1"/>
</dbReference>
<dbReference type="RefSeq" id="XP_033653590.1">
    <property type="nucleotide sequence ID" value="XM_033800919.1"/>
</dbReference>
<feature type="region of interest" description="Disordered" evidence="1">
    <location>
        <begin position="1"/>
        <end position="26"/>
    </location>
</feature>
<evidence type="ECO:0000256" key="1">
    <source>
        <dbReference type="SAM" id="MobiDB-lite"/>
    </source>
</evidence>
<dbReference type="Proteomes" id="UP000800097">
    <property type="component" value="Unassembled WGS sequence"/>
</dbReference>
<name>A0A6A6JHL8_WESOR</name>
<evidence type="ECO:0000313" key="2">
    <source>
        <dbReference type="EMBL" id="KAF2276051.1"/>
    </source>
</evidence>
<evidence type="ECO:0000313" key="3">
    <source>
        <dbReference type="Proteomes" id="UP000800097"/>
    </source>
</evidence>
<dbReference type="OrthoDB" id="10013825at2759"/>
<dbReference type="PANTHER" id="PTHR39600">
    <property type="entry name" value="PEPTIDASE INHIBITOR I78 FAMILY PROTEIN"/>
    <property type="match status" value="1"/>
</dbReference>
<gene>
    <name evidence="2" type="ORF">EI97DRAFT_458556</name>
</gene>
<dbReference type="GeneID" id="54554094"/>
<accession>A0A6A6JHL8</accession>
<keyword evidence="3" id="KW-1185">Reference proteome</keyword>
<reference evidence="2" key="1">
    <citation type="journal article" date="2020" name="Stud. Mycol.">
        <title>101 Dothideomycetes genomes: a test case for predicting lifestyles and emergence of pathogens.</title>
        <authorList>
            <person name="Haridas S."/>
            <person name="Albert R."/>
            <person name="Binder M."/>
            <person name="Bloem J."/>
            <person name="Labutti K."/>
            <person name="Salamov A."/>
            <person name="Andreopoulos B."/>
            <person name="Baker S."/>
            <person name="Barry K."/>
            <person name="Bills G."/>
            <person name="Bluhm B."/>
            <person name="Cannon C."/>
            <person name="Castanera R."/>
            <person name="Culley D."/>
            <person name="Daum C."/>
            <person name="Ezra D."/>
            <person name="Gonzalez J."/>
            <person name="Henrissat B."/>
            <person name="Kuo A."/>
            <person name="Liang C."/>
            <person name="Lipzen A."/>
            <person name="Lutzoni F."/>
            <person name="Magnuson J."/>
            <person name="Mondo S."/>
            <person name="Nolan M."/>
            <person name="Ohm R."/>
            <person name="Pangilinan J."/>
            <person name="Park H.-J."/>
            <person name="Ramirez L."/>
            <person name="Alfaro M."/>
            <person name="Sun H."/>
            <person name="Tritt A."/>
            <person name="Yoshinaga Y."/>
            <person name="Zwiers L.-H."/>
            <person name="Turgeon B."/>
            <person name="Goodwin S."/>
            <person name="Spatafora J."/>
            <person name="Crous P."/>
            <person name="Grigoriev I."/>
        </authorList>
    </citation>
    <scope>NUCLEOTIDE SEQUENCE</scope>
    <source>
        <strain evidence="2">CBS 379.55</strain>
    </source>
</reference>
<organism evidence="2 3">
    <name type="scientific">Westerdykella ornata</name>
    <dbReference type="NCBI Taxonomy" id="318751"/>
    <lineage>
        <taxon>Eukaryota</taxon>
        <taxon>Fungi</taxon>
        <taxon>Dikarya</taxon>
        <taxon>Ascomycota</taxon>
        <taxon>Pezizomycotina</taxon>
        <taxon>Dothideomycetes</taxon>
        <taxon>Pleosporomycetidae</taxon>
        <taxon>Pleosporales</taxon>
        <taxon>Sporormiaceae</taxon>
        <taxon>Westerdykella</taxon>
    </lineage>
</organism>
<protein>
    <recommendedName>
        <fullName evidence="4">Proteinase inhibitor I78</fullName>
    </recommendedName>
</protein>
<evidence type="ECO:0008006" key="4">
    <source>
        <dbReference type="Google" id="ProtNLM"/>
    </source>
</evidence>
<proteinExistence type="predicted"/>
<feature type="compositionally biased region" description="Polar residues" evidence="1">
    <location>
        <begin position="12"/>
        <end position="22"/>
    </location>
</feature>
<dbReference type="AlphaFoldDB" id="A0A6A6JHL8"/>
<dbReference type="Gene3D" id="3.30.10.10">
    <property type="entry name" value="Trypsin Inhibitor V, subunit A"/>
    <property type="match status" value="1"/>
</dbReference>
<dbReference type="EMBL" id="ML986494">
    <property type="protein sequence ID" value="KAF2276051.1"/>
    <property type="molecule type" value="Genomic_DNA"/>
</dbReference>
<sequence>MPLVVPGLQTKDPASSAQSAGGENNKEEWMSKLMGKKLGDVHDEVTFAKQDLPQRHRIVPPNSFQTTDFVPERLNVHVDEDGTVRGVKFG</sequence>